<evidence type="ECO:0000313" key="2">
    <source>
        <dbReference type="EMBL" id="KAF2182730.1"/>
    </source>
</evidence>
<feature type="transmembrane region" description="Helical" evidence="1">
    <location>
        <begin position="99"/>
        <end position="118"/>
    </location>
</feature>
<dbReference type="Proteomes" id="UP000800200">
    <property type="component" value="Unassembled WGS sequence"/>
</dbReference>
<evidence type="ECO:0000256" key="1">
    <source>
        <dbReference type="SAM" id="Phobius"/>
    </source>
</evidence>
<evidence type="ECO:0000313" key="3">
    <source>
        <dbReference type="Proteomes" id="UP000800200"/>
    </source>
</evidence>
<accession>A0A6A6DXN5</accession>
<proteinExistence type="predicted"/>
<keyword evidence="1" id="KW-0812">Transmembrane</keyword>
<feature type="transmembrane region" description="Helical" evidence="1">
    <location>
        <begin position="61"/>
        <end position="79"/>
    </location>
</feature>
<keyword evidence="1" id="KW-1133">Transmembrane helix</keyword>
<keyword evidence="3" id="KW-1185">Reference proteome</keyword>
<sequence>MKPSQNVGINDEVCIQANKEYILMLPKQADPMQRTPCKCRSPIPMQLNACPKHTKTGITKVLFRSLFLLHFLLFFLELLPPLFSFLRLLFDLLQCFDPFFLGGIPFVTAKYLADVLVVRLN</sequence>
<reference evidence="2" key="1">
    <citation type="journal article" date="2020" name="Stud. Mycol.">
        <title>101 Dothideomycetes genomes: a test case for predicting lifestyles and emergence of pathogens.</title>
        <authorList>
            <person name="Haridas S."/>
            <person name="Albert R."/>
            <person name="Binder M."/>
            <person name="Bloem J."/>
            <person name="Labutti K."/>
            <person name="Salamov A."/>
            <person name="Andreopoulos B."/>
            <person name="Baker S."/>
            <person name="Barry K."/>
            <person name="Bills G."/>
            <person name="Bluhm B."/>
            <person name="Cannon C."/>
            <person name="Castanera R."/>
            <person name="Culley D."/>
            <person name="Daum C."/>
            <person name="Ezra D."/>
            <person name="Gonzalez J."/>
            <person name="Henrissat B."/>
            <person name="Kuo A."/>
            <person name="Liang C."/>
            <person name="Lipzen A."/>
            <person name="Lutzoni F."/>
            <person name="Magnuson J."/>
            <person name="Mondo S."/>
            <person name="Nolan M."/>
            <person name="Ohm R."/>
            <person name="Pangilinan J."/>
            <person name="Park H.-J."/>
            <person name="Ramirez L."/>
            <person name="Alfaro M."/>
            <person name="Sun H."/>
            <person name="Tritt A."/>
            <person name="Yoshinaga Y."/>
            <person name="Zwiers L.-H."/>
            <person name="Turgeon B."/>
            <person name="Goodwin S."/>
            <person name="Spatafora J."/>
            <person name="Crous P."/>
            <person name="Grigoriev I."/>
        </authorList>
    </citation>
    <scope>NUCLEOTIDE SEQUENCE</scope>
    <source>
        <strain evidence="2">CBS 207.26</strain>
    </source>
</reference>
<protein>
    <submittedName>
        <fullName evidence="2">Uncharacterized protein</fullName>
    </submittedName>
</protein>
<name>A0A6A6DXN5_9PEZI</name>
<dbReference type="AlphaFoldDB" id="A0A6A6DXN5"/>
<organism evidence="2 3">
    <name type="scientific">Zopfia rhizophila CBS 207.26</name>
    <dbReference type="NCBI Taxonomy" id="1314779"/>
    <lineage>
        <taxon>Eukaryota</taxon>
        <taxon>Fungi</taxon>
        <taxon>Dikarya</taxon>
        <taxon>Ascomycota</taxon>
        <taxon>Pezizomycotina</taxon>
        <taxon>Dothideomycetes</taxon>
        <taxon>Dothideomycetes incertae sedis</taxon>
        <taxon>Zopfiaceae</taxon>
        <taxon>Zopfia</taxon>
    </lineage>
</organism>
<gene>
    <name evidence="2" type="ORF">K469DRAFT_219116</name>
</gene>
<keyword evidence="1" id="KW-0472">Membrane</keyword>
<dbReference type="EMBL" id="ML994646">
    <property type="protein sequence ID" value="KAF2182730.1"/>
    <property type="molecule type" value="Genomic_DNA"/>
</dbReference>